<keyword evidence="11" id="KW-1185">Reference proteome</keyword>
<dbReference type="EMBL" id="DS114075">
    <property type="protein sequence ID" value="EAX90891.1"/>
    <property type="molecule type" value="Genomic_DNA"/>
</dbReference>
<name>A2FW20_TRIV3</name>
<dbReference type="VEuPathDB" id="TrichDB:TVAG_376750"/>
<dbReference type="RefSeq" id="XP_001303821.1">
    <property type="nucleotide sequence ID" value="XM_001303820.1"/>
</dbReference>
<keyword evidence="8" id="KW-0732">Signal</keyword>
<keyword evidence="3" id="KW-0808">Transferase</keyword>
<accession>A2FW20</accession>
<evidence type="ECO:0000256" key="1">
    <source>
        <dbReference type="ARBA" id="ARBA00004167"/>
    </source>
</evidence>
<dbReference type="KEGG" id="tva:4748584"/>
<dbReference type="GO" id="GO:0016757">
    <property type="term" value="F:glycosyltransferase activity"/>
    <property type="evidence" value="ECO:0000318"/>
    <property type="project" value="GO_Central"/>
</dbReference>
<dbReference type="InterPro" id="IPR049625">
    <property type="entry name" value="Glyco_transf_61_cat"/>
</dbReference>
<evidence type="ECO:0000256" key="8">
    <source>
        <dbReference type="SAM" id="SignalP"/>
    </source>
</evidence>
<protein>
    <recommendedName>
        <fullName evidence="9">Glycosyltransferase 61 catalytic domain-containing protein</fullName>
    </recommendedName>
</protein>
<evidence type="ECO:0000256" key="7">
    <source>
        <dbReference type="ARBA" id="ARBA00023180"/>
    </source>
</evidence>
<evidence type="ECO:0000256" key="6">
    <source>
        <dbReference type="ARBA" id="ARBA00023136"/>
    </source>
</evidence>
<comment type="subcellular location">
    <subcellularLocation>
        <location evidence="1">Membrane</location>
        <topology evidence="1">Single-pass membrane protein</topology>
    </subcellularLocation>
</comment>
<reference evidence="10" key="1">
    <citation type="submission" date="2006-10" db="EMBL/GenBank/DDBJ databases">
        <authorList>
            <person name="Amadeo P."/>
            <person name="Zhao Q."/>
            <person name="Wortman J."/>
            <person name="Fraser-Liggett C."/>
            <person name="Carlton J."/>
        </authorList>
    </citation>
    <scope>NUCLEOTIDE SEQUENCE</scope>
    <source>
        <strain evidence="10">G3</strain>
    </source>
</reference>
<evidence type="ECO:0000256" key="3">
    <source>
        <dbReference type="ARBA" id="ARBA00022679"/>
    </source>
</evidence>
<dbReference type="InterPro" id="IPR007657">
    <property type="entry name" value="Glycosyltransferase_61"/>
</dbReference>
<dbReference type="VEuPathDB" id="TrichDB:TVAGG3_0623370"/>
<evidence type="ECO:0000313" key="10">
    <source>
        <dbReference type="EMBL" id="EAX90891.1"/>
    </source>
</evidence>
<keyword evidence="4" id="KW-0812">Transmembrane</keyword>
<dbReference type="PANTHER" id="PTHR20961">
    <property type="entry name" value="GLYCOSYLTRANSFERASE"/>
    <property type="match status" value="1"/>
</dbReference>
<feature type="signal peptide" evidence="8">
    <location>
        <begin position="1"/>
        <end position="25"/>
    </location>
</feature>
<feature type="chain" id="PRO_5002643803" description="Glycosyltransferase 61 catalytic domain-containing protein" evidence="8">
    <location>
        <begin position="26"/>
        <end position="405"/>
    </location>
</feature>
<reference evidence="10" key="2">
    <citation type="journal article" date="2007" name="Science">
        <title>Draft genome sequence of the sexually transmitted pathogen Trichomonas vaginalis.</title>
        <authorList>
            <person name="Carlton J.M."/>
            <person name="Hirt R.P."/>
            <person name="Silva J.C."/>
            <person name="Delcher A.L."/>
            <person name="Schatz M."/>
            <person name="Zhao Q."/>
            <person name="Wortman J.R."/>
            <person name="Bidwell S.L."/>
            <person name="Alsmark U.C.M."/>
            <person name="Besteiro S."/>
            <person name="Sicheritz-Ponten T."/>
            <person name="Noel C.J."/>
            <person name="Dacks J.B."/>
            <person name="Foster P.G."/>
            <person name="Simillion C."/>
            <person name="Van de Peer Y."/>
            <person name="Miranda-Saavedra D."/>
            <person name="Barton G.J."/>
            <person name="Westrop G.D."/>
            <person name="Mueller S."/>
            <person name="Dessi D."/>
            <person name="Fiori P.L."/>
            <person name="Ren Q."/>
            <person name="Paulsen I."/>
            <person name="Zhang H."/>
            <person name="Bastida-Corcuera F.D."/>
            <person name="Simoes-Barbosa A."/>
            <person name="Brown M.T."/>
            <person name="Hayes R.D."/>
            <person name="Mukherjee M."/>
            <person name="Okumura C.Y."/>
            <person name="Schneider R."/>
            <person name="Smith A.J."/>
            <person name="Vanacova S."/>
            <person name="Villalvazo M."/>
            <person name="Haas B.J."/>
            <person name="Pertea M."/>
            <person name="Feldblyum T.V."/>
            <person name="Utterback T.R."/>
            <person name="Shu C.L."/>
            <person name="Osoegawa K."/>
            <person name="de Jong P.J."/>
            <person name="Hrdy I."/>
            <person name="Horvathova L."/>
            <person name="Zubacova Z."/>
            <person name="Dolezal P."/>
            <person name="Malik S.B."/>
            <person name="Logsdon J.M. Jr."/>
            <person name="Henze K."/>
            <person name="Gupta A."/>
            <person name="Wang C.C."/>
            <person name="Dunne R.L."/>
            <person name="Upcroft J.A."/>
            <person name="Upcroft P."/>
            <person name="White O."/>
            <person name="Salzberg S.L."/>
            <person name="Tang P."/>
            <person name="Chiu C.-H."/>
            <person name="Lee Y.-S."/>
            <person name="Embley T.M."/>
            <person name="Coombs G.H."/>
            <person name="Mottram J.C."/>
            <person name="Tachezy J."/>
            <person name="Fraser-Liggett C.M."/>
            <person name="Johnson P.J."/>
        </authorList>
    </citation>
    <scope>NUCLEOTIDE SEQUENCE [LARGE SCALE GENOMIC DNA]</scope>
    <source>
        <strain evidence="10">G3</strain>
    </source>
</reference>
<dbReference type="Pfam" id="PF04577">
    <property type="entry name" value="Glyco_transf_61"/>
    <property type="match status" value="1"/>
</dbReference>
<evidence type="ECO:0000259" key="9">
    <source>
        <dbReference type="Pfam" id="PF04577"/>
    </source>
</evidence>
<keyword evidence="2" id="KW-0328">Glycosyltransferase</keyword>
<gene>
    <name evidence="10" type="ORF">TVAG_376750</name>
</gene>
<dbReference type="PANTHER" id="PTHR20961:SF38">
    <property type="entry name" value="PROTEIN O-LINKED-MANNOSE BETA-1,4-N-ACETYLGLUCOSAMINYLTRANSFERASE 2"/>
    <property type="match status" value="1"/>
</dbReference>
<evidence type="ECO:0000256" key="2">
    <source>
        <dbReference type="ARBA" id="ARBA00022676"/>
    </source>
</evidence>
<feature type="domain" description="Glycosyltransferase 61 catalytic" evidence="9">
    <location>
        <begin position="164"/>
        <end position="334"/>
    </location>
</feature>
<keyword evidence="7" id="KW-0325">Glycoprotein</keyword>
<keyword evidence="6" id="KW-0472">Membrane</keyword>
<dbReference type="GO" id="GO:0016020">
    <property type="term" value="C:membrane"/>
    <property type="evidence" value="ECO:0007669"/>
    <property type="project" value="UniProtKB-SubCell"/>
</dbReference>
<dbReference type="InParanoid" id="A2FW20"/>
<dbReference type="Proteomes" id="UP000001542">
    <property type="component" value="Unassembled WGS sequence"/>
</dbReference>
<evidence type="ECO:0000313" key="11">
    <source>
        <dbReference type="Proteomes" id="UP000001542"/>
    </source>
</evidence>
<dbReference type="AlphaFoldDB" id="A2FW20"/>
<evidence type="ECO:0000256" key="4">
    <source>
        <dbReference type="ARBA" id="ARBA00022692"/>
    </source>
</evidence>
<evidence type="ECO:0000256" key="5">
    <source>
        <dbReference type="ARBA" id="ARBA00022989"/>
    </source>
</evidence>
<sequence>MKTNQWIFSMIACLFLALALRTRMAETDVGFFQSFPISCVIDYMKHDNNINSNYECEVIKVYNETIIPKYNNTALFYGAGMLGLKVHDKFNPGCVYHTDLVHFHTKIVCFHQFYVSGACSLNNLTHRVKLVARSGIDLYWNFPGPVLGNYNHVVAFGHYNLQCYGHFFLDVILPCILLPQDIIKKSYIIYRDNATYALQFLEAMGFGDRVITLGIKEWVYADHVYTMIEPRTSGNIASSPLYNLSIYLRHKFNAEDIVPTDICYMLRKTRIIHNLKDAIEEASKQLNIEIKLIPDYIETAHETVKIWAKIKIVVGTTGSNLMKCIFMKEKTCVIHLMANIFNDCIVLSTASCYVYQVCIHVNMGFWEGGGNVDVNLLIKALKIAISLEESGKWPQIEGEEYKFLA</sequence>
<proteinExistence type="predicted"/>
<organism evidence="10 11">
    <name type="scientific">Trichomonas vaginalis (strain ATCC PRA-98 / G3)</name>
    <dbReference type="NCBI Taxonomy" id="412133"/>
    <lineage>
        <taxon>Eukaryota</taxon>
        <taxon>Metamonada</taxon>
        <taxon>Parabasalia</taxon>
        <taxon>Trichomonadida</taxon>
        <taxon>Trichomonadidae</taxon>
        <taxon>Trichomonas</taxon>
    </lineage>
</organism>
<keyword evidence="5" id="KW-1133">Transmembrane helix</keyword>